<gene>
    <name evidence="1" type="ORF">GF068_31335</name>
</gene>
<dbReference type="RefSeq" id="WP_153823188.1">
    <property type="nucleotide sequence ID" value="NZ_WJIE01000011.1"/>
</dbReference>
<reference evidence="1 2" key="1">
    <citation type="submission" date="2019-10" db="EMBL/GenBank/DDBJ databases">
        <title>A soil myxobacterium in the family Polyangiaceae.</title>
        <authorList>
            <person name="Li Y."/>
            <person name="Wang J."/>
        </authorList>
    </citation>
    <scope>NUCLEOTIDE SEQUENCE [LARGE SCALE GENOMIC DNA]</scope>
    <source>
        <strain evidence="1 2">DSM 14734</strain>
    </source>
</reference>
<evidence type="ECO:0000313" key="2">
    <source>
        <dbReference type="Proteomes" id="UP000440224"/>
    </source>
</evidence>
<accession>A0A6N7PWK2</accession>
<dbReference type="AlphaFoldDB" id="A0A6N7PWK2"/>
<protein>
    <submittedName>
        <fullName evidence="1">Uncharacterized protein</fullName>
    </submittedName>
</protein>
<comment type="caution">
    <text evidence="1">The sequence shown here is derived from an EMBL/GenBank/DDBJ whole genome shotgun (WGS) entry which is preliminary data.</text>
</comment>
<organism evidence="1 2">
    <name type="scientific">Polyangium spumosum</name>
    <dbReference type="NCBI Taxonomy" id="889282"/>
    <lineage>
        <taxon>Bacteria</taxon>
        <taxon>Pseudomonadati</taxon>
        <taxon>Myxococcota</taxon>
        <taxon>Polyangia</taxon>
        <taxon>Polyangiales</taxon>
        <taxon>Polyangiaceae</taxon>
        <taxon>Polyangium</taxon>
    </lineage>
</organism>
<keyword evidence="2" id="KW-1185">Reference proteome</keyword>
<dbReference type="EMBL" id="WJIE01000011">
    <property type="protein sequence ID" value="MRG96383.1"/>
    <property type="molecule type" value="Genomic_DNA"/>
</dbReference>
<evidence type="ECO:0000313" key="1">
    <source>
        <dbReference type="EMBL" id="MRG96383.1"/>
    </source>
</evidence>
<dbReference type="Proteomes" id="UP000440224">
    <property type="component" value="Unassembled WGS sequence"/>
</dbReference>
<name>A0A6N7PWK2_9BACT</name>
<proteinExistence type="predicted"/>
<sequence length="220" mass="24254">MPKLIVVSGIATAPSRDRFGQLPCDSVLIVESPTARTDDLAMSAIDLTAYVGREAAVLIESQHLAPKRVLVRDHQLENDELVIALQRHNVSVIALNTEIDYDTDVSWIESRLDWAASRVTIEWFVLDVFCGVQDSWSELFSVRPDEFSPADLESLCMRFPILLSADVTLDNCLSVFSFPGSRGLLLTCDEVSPLLPPERHAVTAGTAYAVVTTLMAVSEY</sequence>
<dbReference type="OrthoDB" id="3289816at2"/>